<comment type="caution">
    <text evidence="1">The sequence shown here is derived from an EMBL/GenBank/DDBJ whole genome shotgun (WGS) entry which is preliminary data.</text>
</comment>
<reference evidence="1 2" key="1">
    <citation type="submission" date="2023-06" db="EMBL/GenBank/DDBJ databases">
        <title>Nosocomial Elizabethkingia miricola genome.</title>
        <authorList>
            <person name="Morgado S."/>
            <person name="Fonseca E."/>
            <person name="Freitas F."/>
            <person name="Vicente A.C."/>
        </authorList>
    </citation>
    <scope>NUCLEOTIDE SEQUENCE [LARGE SCALE GENOMIC DNA]</scope>
    <source>
        <strain evidence="1 2">EM15</strain>
    </source>
</reference>
<name>A0ABD5B583_ELIMR</name>
<protein>
    <submittedName>
        <fullName evidence="1">Uncharacterized protein</fullName>
    </submittedName>
</protein>
<dbReference type="EMBL" id="JAUCQJ010000002">
    <property type="protein sequence ID" value="MDQ8748593.1"/>
    <property type="molecule type" value="Genomic_DNA"/>
</dbReference>
<dbReference type="RefSeq" id="WP_143334005.1">
    <property type="nucleotide sequence ID" value="NZ_CP040516.1"/>
</dbReference>
<sequence>MYFQNVVCTYYKIGSDSLYSILDNVIINHLDKESRLVVAVNVNKNPFSQLNYGTGKDVSTETLKDAGEPLLIKWYTDSYVKIPVLK</sequence>
<evidence type="ECO:0000313" key="2">
    <source>
        <dbReference type="Proteomes" id="UP001239265"/>
    </source>
</evidence>
<dbReference type="Proteomes" id="UP001239265">
    <property type="component" value="Unassembled WGS sequence"/>
</dbReference>
<evidence type="ECO:0000313" key="1">
    <source>
        <dbReference type="EMBL" id="MDQ8748593.1"/>
    </source>
</evidence>
<accession>A0ABD5B583</accession>
<gene>
    <name evidence="1" type="ORF">QT385_08085</name>
</gene>
<proteinExistence type="predicted"/>
<dbReference type="AlphaFoldDB" id="A0ABD5B583"/>
<organism evidence="1 2">
    <name type="scientific">Elizabethkingia miricola</name>
    <name type="common">Chryseobacterium miricola</name>
    <dbReference type="NCBI Taxonomy" id="172045"/>
    <lineage>
        <taxon>Bacteria</taxon>
        <taxon>Pseudomonadati</taxon>
        <taxon>Bacteroidota</taxon>
        <taxon>Flavobacteriia</taxon>
        <taxon>Flavobacteriales</taxon>
        <taxon>Weeksellaceae</taxon>
        <taxon>Elizabethkingia</taxon>
    </lineage>
</organism>